<dbReference type="EMBL" id="ML994626">
    <property type="protein sequence ID" value="KAF2187681.1"/>
    <property type="molecule type" value="Genomic_DNA"/>
</dbReference>
<proteinExistence type="predicted"/>
<dbReference type="OrthoDB" id="3352776at2759"/>
<name>A0A6A6E6Z3_9PEZI</name>
<accession>A0A6A6E6Z3</accession>
<dbReference type="Proteomes" id="UP000800200">
    <property type="component" value="Unassembled WGS sequence"/>
</dbReference>
<evidence type="ECO:0008006" key="3">
    <source>
        <dbReference type="Google" id="ProtNLM"/>
    </source>
</evidence>
<evidence type="ECO:0000313" key="1">
    <source>
        <dbReference type="EMBL" id="KAF2187681.1"/>
    </source>
</evidence>
<protein>
    <recommendedName>
        <fullName evidence="3">SnoaL-like domain-containing protein</fullName>
    </recommendedName>
</protein>
<reference evidence="1" key="1">
    <citation type="journal article" date="2020" name="Stud. Mycol.">
        <title>101 Dothideomycetes genomes: a test case for predicting lifestyles and emergence of pathogens.</title>
        <authorList>
            <person name="Haridas S."/>
            <person name="Albert R."/>
            <person name="Binder M."/>
            <person name="Bloem J."/>
            <person name="Labutti K."/>
            <person name="Salamov A."/>
            <person name="Andreopoulos B."/>
            <person name="Baker S."/>
            <person name="Barry K."/>
            <person name="Bills G."/>
            <person name="Bluhm B."/>
            <person name="Cannon C."/>
            <person name="Castanera R."/>
            <person name="Culley D."/>
            <person name="Daum C."/>
            <person name="Ezra D."/>
            <person name="Gonzalez J."/>
            <person name="Henrissat B."/>
            <person name="Kuo A."/>
            <person name="Liang C."/>
            <person name="Lipzen A."/>
            <person name="Lutzoni F."/>
            <person name="Magnuson J."/>
            <person name="Mondo S."/>
            <person name="Nolan M."/>
            <person name="Ohm R."/>
            <person name="Pangilinan J."/>
            <person name="Park H.-J."/>
            <person name="Ramirez L."/>
            <person name="Alfaro M."/>
            <person name="Sun H."/>
            <person name="Tritt A."/>
            <person name="Yoshinaga Y."/>
            <person name="Zwiers L.-H."/>
            <person name="Turgeon B."/>
            <person name="Goodwin S."/>
            <person name="Spatafora J."/>
            <person name="Crous P."/>
            <person name="Grigoriev I."/>
        </authorList>
    </citation>
    <scope>NUCLEOTIDE SEQUENCE</scope>
    <source>
        <strain evidence="1">CBS 207.26</strain>
    </source>
</reference>
<dbReference type="InterPro" id="IPR032710">
    <property type="entry name" value="NTF2-like_dom_sf"/>
</dbReference>
<gene>
    <name evidence="1" type="ORF">K469DRAFT_661699</name>
</gene>
<dbReference type="SUPFAM" id="SSF54427">
    <property type="entry name" value="NTF2-like"/>
    <property type="match status" value="1"/>
</dbReference>
<organism evidence="1 2">
    <name type="scientific">Zopfia rhizophila CBS 207.26</name>
    <dbReference type="NCBI Taxonomy" id="1314779"/>
    <lineage>
        <taxon>Eukaryota</taxon>
        <taxon>Fungi</taxon>
        <taxon>Dikarya</taxon>
        <taxon>Ascomycota</taxon>
        <taxon>Pezizomycotina</taxon>
        <taxon>Dothideomycetes</taxon>
        <taxon>Dothideomycetes incertae sedis</taxon>
        <taxon>Zopfiaceae</taxon>
        <taxon>Zopfia</taxon>
    </lineage>
</organism>
<sequence length="166" mass="18491">MTASTPTNRSDLLRNTKHSFCKALLDPPPPSELLSSYFSGTPRITEHAPSWATSRLPFLGKTFEGLDGCVQYFDALAKTLGMDMGRDTFPGVDGFIVDIQAQLEAREGKNKGMVSVVGKARFKSIKTGKDWHEQFIYRFSDFDEQGKIGHWEIWADPLSAWEAVGS</sequence>
<evidence type="ECO:0000313" key="2">
    <source>
        <dbReference type="Proteomes" id="UP000800200"/>
    </source>
</evidence>
<keyword evidence="2" id="KW-1185">Reference proteome</keyword>
<dbReference type="AlphaFoldDB" id="A0A6A6E6Z3"/>